<dbReference type="GO" id="GO:0043240">
    <property type="term" value="C:Fanconi anaemia nuclear complex"/>
    <property type="evidence" value="ECO:0007669"/>
    <property type="project" value="InterPro"/>
</dbReference>
<evidence type="ECO:0008006" key="3">
    <source>
        <dbReference type="Google" id="ProtNLM"/>
    </source>
</evidence>
<sequence>MTGKMHTLLGNLDGFLEVLAFSQSVHVKDWDILSIQRGFEWGVHFQHVHKRFIGNDLLRNAVEERLHLKNKQLSSCMKNYQYITFNDLKQSKEILCMSLLQNKALPKHVLQHLLTPLSNSEEPNVCCLNNIMSQKVAAQLLFFPLSTLSNKSTNPLENPFAITEAELLRCQLENRMKLMKQDHPFVIISEVLEGIPQPSLFHQLVIILLSDDFCDSEDQASLTCLLLKWLLENDSTWTSFCRSLNAKLLVCLSSRYAKVGKAYLNFLTKLGESLEQDALHGKWISSLSNLSFDILLDNFKCLMNTSEDLWFATETMLKDLKSRDGNYTVPGISIWTDLLLEINKQ</sequence>
<dbReference type="EMBL" id="JAACNH010000003">
    <property type="protein sequence ID" value="KAG8448714.1"/>
    <property type="molecule type" value="Genomic_DNA"/>
</dbReference>
<gene>
    <name evidence="1" type="ORF">GDO86_015692</name>
</gene>
<dbReference type="OrthoDB" id="6429998at2759"/>
<dbReference type="PANTHER" id="PTHR14449">
    <property type="entry name" value="FANCONI ANEMIA GROUP F PROTEIN FANCF"/>
    <property type="match status" value="1"/>
</dbReference>
<proteinExistence type="predicted"/>
<comment type="caution">
    <text evidence="1">The sequence shown here is derived from an EMBL/GenBank/DDBJ whole genome shotgun (WGS) entry which is preliminary data.</text>
</comment>
<dbReference type="Pfam" id="PF11107">
    <property type="entry name" value="FANCF"/>
    <property type="match status" value="1"/>
</dbReference>
<dbReference type="InterPro" id="IPR035428">
    <property type="entry name" value="FANCF"/>
</dbReference>
<dbReference type="InterPro" id="IPR038505">
    <property type="entry name" value="FANCF_C_sf"/>
</dbReference>
<evidence type="ECO:0000313" key="2">
    <source>
        <dbReference type="Proteomes" id="UP000812440"/>
    </source>
</evidence>
<dbReference type="GO" id="GO:0036297">
    <property type="term" value="P:interstrand cross-link repair"/>
    <property type="evidence" value="ECO:0007669"/>
    <property type="project" value="InterPro"/>
</dbReference>
<dbReference type="AlphaFoldDB" id="A0A8T2JYY8"/>
<protein>
    <recommendedName>
        <fullName evidence="3">Fanconi anemia group F protein</fullName>
    </recommendedName>
</protein>
<organism evidence="1 2">
    <name type="scientific">Hymenochirus boettgeri</name>
    <name type="common">Congo dwarf clawed frog</name>
    <dbReference type="NCBI Taxonomy" id="247094"/>
    <lineage>
        <taxon>Eukaryota</taxon>
        <taxon>Metazoa</taxon>
        <taxon>Chordata</taxon>
        <taxon>Craniata</taxon>
        <taxon>Vertebrata</taxon>
        <taxon>Euteleostomi</taxon>
        <taxon>Amphibia</taxon>
        <taxon>Batrachia</taxon>
        <taxon>Anura</taxon>
        <taxon>Pipoidea</taxon>
        <taxon>Pipidae</taxon>
        <taxon>Pipinae</taxon>
        <taxon>Hymenochirus</taxon>
    </lineage>
</organism>
<evidence type="ECO:0000313" key="1">
    <source>
        <dbReference type="EMBL" id="KAG8448714.1"/>
    </source>
</evidence>
<keyword evidence="2" id="KW-1185">Reference proteome</keyword>
<name>A0A8T2JYY8_9PIPI</name>
<dbReference type="Gene3D" id="1.25.40.490">
    <property type="match status" value="1"/>
</dbReference>
<dbReference type="PANTHER" id="PTHR14449:SF2">
    <property type="entry name" value="FANCONI ANEMIA GROUP F PROTEIN"/>
    <property type="match status" value="1"/>
</dbReference>
<reference evidence="1" key="1">
    <citation type="thesis" date="2020" institute="ProQuest LLC" country="789 East Eisenhower Parkway, Ann Arbor, MI, USA">
        <title>Comparative Genomics and Chromosome Evolution.</title>
        <authorList>
            <person name="Mudd A.B."/>
        </authorList>
    </citation>
    <scope>NUCLEOTIDE SEQUENCE</scope>
    <source>
        <strain evidence="1">Female2</strain>
        <tissue evidence="1">Blood</tissue>
    </source>
</reference>
<dbReference type="Proteomes" id="UP000812440">
    <property type="component" value="Chromosome 8_10"/>
</dbReference>
<accession>A0A8T2JYY8</accession>